<name>A0ABR6RG62_9BURK</name>
<dbReference type="EMBL" id="JACHKZ010000010">
    <property type="protein sequence ID" value="MBB6578019.1"/>
    <property type="molecule type" value="Genomic_DNA"/>
</dbReference>
<reference evidence="1 2" key="1">
    <citation type="submission" date="2020-08" db="EMBL/GenBank/DDBJ databases">
        <title>Functional genomics of gut bacteria from endangered species of beetles.</title>
        <authorList>
            <person name="Carlos-Shanley C."/>
        </authorList>
    </citation>
    <scope>NUCLEOTIDE SEQUENCE [LARGE SCALE GENOMIC DNA]</scope>
    <source>
        <strain evidence="1 2">S00124</strain>
    </source>
</reference>
<gene>
    <name evidence="1" type="ORF">HNP33_002087</name>
</gene>
<comment type="caution">
    <text evidence="1">The sequence shown here is derived from an EMBL/GenBank/DDBJ whole genome shotgun (WGS) entry which is preliminary data.</text>
</comment>
<keyword evidence="2" id="KW-1185">Reference proteome</keyword>
<sequence>MLLFFAFIACLAGAPLWGAFWIFLHFLMR</sequence>
<dbReference type="Proteomes" id="UP000562492">
    <property type="component" value="Unassembled WGS sequence"/>
</dbReference>
<protein>
    <submittedName>
        <fullName evidence="1">Uncharacterized protein</fullName>
    </submittedName>
</protein>
<evidence type="ECO:0000313" key="1">
    <source>
        <dbReference type="EMBL" id="MBB6578019.1"/>
    </source>
</evidence>
<proteinExistence type="predicted"/>
<evidence type="ECO:0000313" key="2">
    <source>
        <dbReference type="Proteomes" id="UP000562492"/>
    </source>
</evidence>
<accession>A0ABR6RG62</accession>
<organism evidence="1 2">
    <name type="scientific">Comamonas odontotermitis</name>
    <dbReference type="NCBI Taxonomy" id="379895"/>
    <lineage>
        <taxon>Bacteria</taxon>
        <taxon>Pseudomonadati</taxon>
        <taxon>Pseudomonadota</taxon>
        <taxon>Betaproteobacteria</taxon>
        <taxon>Burkholderiales</taxon>
        <taxon>Comamonadaceae</taxon>
        <taxon>Comamonas</taxon>
    </lineage>
</organism>